<dbReference type="AlphaFoldDB" id="A0A367JWX7"/>
<keyword evidence="3" id="KW-1185">Reference proteome</keyword>
<protein>
    <recommendedName>
        <fullName evidence="1">Dienelactone hydrolase domain-containing protein</fullName>
    </recommendedName>
</protein>
<dbReference type="InterPro" id="IPR002925">
    <property type="entry name" value="Dienelactn_hydro"/>
</dbReference>
<dbReference type="OrthoDB" id="17560at2759"/>
<dbReference type="EMBL" id="PJQM01002558">
    <property type="protein sequence ID" value="RCH94443.1"/>
    <property type="molecule type" value="Genomic_DNA"/>
</dbReference>
<evidence type="ECO:0000259" key="1">
    <source>
        <dbReference type="Pfam" id="PF01738"/>
    </source>
</evidence>
<comment type="caution">
    <text evidence="2">The sequence shown here is derived from an EMBL/GenBank/DDBJ whole genome shotgun (WGS) entry which is preliminary data.</text>
</comment>
<evidence type="ECO:0000313" key="3">
    <source>
        <dbReference type="Proteomes" id="UP000253551"/>
    </source>
</evidence>
<reference evidence="2 3" key="1">
    <citation type="journal article" date="2018" name="G3 (Bethesda)">
        <title>Phylogenetic and Phylogenomic Definition of Rhizopus Species.</title>
        <authorList>
            <person name="Gryganskyi A.P."/>
            <person name="Golan J."/>
            <person name="Dolatabadi S."/>
            <person name="Mondo S."/>
            <person name="Robb S."/>
            <person name="Idnurm A."/>
            <person name="Muszewska A."/>
            <person name="Steczkiewicz K."/>
            <person name="Masonjones S."/>
            <person name="Liao H.L."/>
            <person name="Gajdeczka M.T."/>
            <person name="Anike F."/>
            <person name="Vuek A."/>
            <person name="Anishchenko I.M."/>
            <person name="Voigt K."/>
            <person name="de Hoog G.S."/>
            <person name="Smith M.E."/>
            <person name="Heitman J."/>
            <person name="Vilgalys R."/>
            <person name="Stajich J.E."/>
        </authorList>
    </citation>
    <scope>NUCLEOTIDE SEQUENCE [LARGE SCALE GENOMIC DNA]</scope>
    <source>
        <strain evidence="2 3">LSU 92-RS-03</strain>
    </source>
</reference>
<dbReference type="Pfam" id="PF01738">
    <property type="entry name" value="DLH"/>
    <property type="match status" value="1"/>
</dbReference>
<gene>
    <name evidence="2" type="ORF">CU098_000843</name>
</gene>
<proteinExistence type="predicted"/>
<organism evidence="2 3">
    <name type="scientific">Rhizopus stolonifer</name>
    <name type="common">Rhizopus nigricans</name>
    <dbReference type="NCBI Taxonomy" id="4846"/>
    <lineage>
        <taxon>Eukaryota</taxon>
        <taxon>Fungi</taxon>
        <taxon>Fungi incertae sedis</taxon>
        <taxon>Mucoromycota</taxon>
        <taxon>Mucoromycotina</taxon>
        <taxon>Mucoromycetes</taxon>
        <taxon>Mucorales</taxon>
        <taxon>Mucorineae</taxon>
        <taxon>Rhizopodaceae</taxon>
        <taxon>Rhizopus</taxon>
    </lineage>
</organism>
<dbReference type="STRING" id="4846.A0A367JWX7"/>
<name>A0A367JWX7_RHIST</name>
<sequence>MSLPFQIYSFDPTTSKKLPGAAVIVLQEWWGVNDTIKRFAQNIADSTGAHAVVPDLYKGKIGVNAEEASHLMGKLDWEIAIGEIEQLIEQLKSQGYNHIGSIGFCMGGGLSFALAVDSAKRNSPIQAAVGCYGTCPDNFDVSLIKDTAIQGHFGGKDSVEGFSDPAT</sequence>
<feature type="non-terminal residue" evidence="2">
    <location>
        <position position="167"/>
    </location>
</feature>
<dbReference type="Gene3D" id="3.40.50.1820">
    <property type="entry name" value="alpha/beta hydrolase"/>
    <property type="match status" value="1"/>
</dbReference>
<evidence type="ECO:0000313" key="2">
    <source>
        <dbReference type="EMBL" id="RCH94443.1"/>
    </source>
</evidence>
<dbReference type="InterPro" id="IPR029058">
    <property type="entry name" value="AB_hydrolase_fold"/>
</dbReference>
<feature type="domain" description="Dienelactone hydrolase" evidence="1">
    <location>
        <begin position="12"/>
        <end position="159"/>
    </location>
</feature>
<dbReference type="Proteomes" id="UP000253551">
    <property type="component" value="Unassembled WGS sequence"/>
</dbReference>
<dbReference type="PANTHER" id="PTHR46623">
    <property type="entry name" value="CARBOXYMETHYLENEBUTENOLIDASE-RELATED"/>
    <property type="match status" value="1"/>
</dbReference>
<dbReference type="SUPFAM" id="SSF53474">
    <property type="entry name" value="alpha/beta-Hydrolases"/>
    <property type="match status" value="1"/>
</dbReference>
<dbReference type="InterPro" id="IPR051049">
    <property type="entry name" value="Dienelactone_hydrolase-like"/>
</dbReference>
<dbReference type="PANTHER" id="PTHR46623:SF6">
    <property type="entry name" value="ALPHA_BETA-HYDROLASES SUPERFAMILY PROTEIN"/>
    <property type="match status" value="1"/>
</dbReference>
<dbReference type="GO" id="GO:0016787">
    <property type="term" value="F:hydrolase activity"/>
    <property type="evidence" value="ECO:0007669"/>
    <property type="project" value="InterPro"/>
</dbReference>
<accession>A0A367JWX7</accession>